<dbReference type="EMBL" id="JACQWF010000425">
    <property type="protein sequence ID" value="MBI4596663.1"/>
    <property type="molecule type" value="Genomic_DNA"/>
</dbReference>
<feature type="active site" description="Tele-AMP-histidine intermediate" evidence="1">
    <location>
        <position position="98"/>
    </location>
</feature>
<evidence type="ECO:0000256" key="3">
    <source>
        <dbReference type="PROSITE-ProRule" id="PRU00464"/>
    </source>
</evidence>
<evidence type="ECO:0000256" key="1">
    <source>
        <dbReference type="PIRSR" id="PIRSR601310-1"/>
    </source>
</evidence>
<dbReference type="InterPro" id="IPR019808">
    <property type="entry name" value="Histidine_triad_CS"/>
</dbReference>
<dbReference type="SUPFAM" id="SSF54197">
    <property type="entry name" value="HIT-like"/>
    <property type="match status" value="1"/>
</dbReference>
<dbReference type="AlphaFoldDB" id="A0A933GNM0"/>
<dbReference type="Proteomes" id="UP000772181">
    <property type="component" value="Unassembled WGS sequence"/>
</dbReference>
<dbReference type="Gene3D" id="3.30.428.10">
    <property type="entry name" value="HIT-like"/>
    <property type="match status" value="1"/>
</dbReference>
<dbReference type="PANTHER" id="PTHR46648:SF1">
    <property type="entry name" value="ADENOSINE 5'-MONOPHOSPHORAMIDASE HNT1"/>
    <property type="match status" value="1"/>
</dbReference>
<dbReference type="GO" id="GO:0009117">
    <property type="term" value="P:nucleotide metabolic process"/>
    <property type="evidence" value="ECO:0007669"/>
    <property type="project" value="TreeGrafter"/>
</dbReference>
<evidence type="ECO:0000259" key="4">
    <source>
        <dbReference type="PROSITE" id="PS51084"/>
    </source>
</evidence>
<dbReference type="PROSITE" id="PS00892">
    <property type="entry name" value="HIT_1"/>
    <property type="match status" value="1"/>
</dbReference>
<name>A0A933GNM0_UNCTE</name>
<dbReference type="PROSITE" id="PS51084">
    <property type="entry name" value="HIT_2"/>
    <property type="match status" value="1"/>
</dbReference>
<proteinExistence type="predicted"/>
<comment type="caution">
    <text evidence="5">The sequence shown here is derived from an EMBL/GenBank/DDBJ whole genome shotgun (WGS) entry which is preliminary data.</text>
</comment>
<protein>
    <submittedName>
        <fullName evidence="5">HIT family protein</fullName>
    </submittedName>
</protein>
<dbReference type="GO" id="GO:0003824">
    <property type="term" value="F:catalytic activity"/>
    <property type="evidence" value="ECO:0007669"/>
    <property type="project" value="InterPro"/>
</dbReference>
<evidence type="ECO:0000256" key="2">
    <source>
        <dbReference type="PIRSR" id="PIRSR601310-3"/>
    </source>
</evidence>
<sequence>MDCLFCKIIQGELPCERIYEDKDILAFLDLYPINEGHVLIVTKEHFQGLLELPADKLSKLAIVMQRVASAVKEAYGLRGFNILLNDGRIGGQAIPHIHFHVIPRFYGDGVRVPSGHRPYIEGKIQQVREKIVEKLRA</sequence>
<accession>A0A933GNM0</accession>
<gene>
    <name evidence="5" type="ORF">HY730_09885</name>
</gene>
<dbReference type="InterPro" id="IPR011146">
    <property type="entry name" value="HIT-like"/>
</dbReference>
<feature type="short sequence motif" description="Histidine triad motif" evidence="2 3">
    <location>
        <begin position="96"/>
        <end position="100"/>
    </location>
</feature>
<evidence type="ECO:0000313" key="6">
    <source>
        <dbReference type="Proteomes" id="UP000772181"/>
    </source>
</evidence>
<reference evidence="5" key="1">
    <citation type="submission" date="2020-07" db="EMBL/GenBank/DDBJ databases">
        <title>Huge and variable diversity of episymbiotic CPR bacteria and DPANN archaea in groundwater ecosystems.</title>
        <authorList>
            <person name="He C.Y."/>
            <person name="Keren R."/>
            <person name="Whittaker M."/>
            <person name="Farag I.F."/>
            <person name="Doudna J."/>
            <person name="Cate J.H.D."/>
            <person name="Banfield J.F."/>
        </authorList>
    </citation>
    <scope>NUCLEOTIDE SEQUENCE</scope>
    <source>
        <strain evidence="5">NC_groundwater_1482_Ag_S-0.65um_47_24</strain>
    </source>
</reference>
<dbReference type="CDD" id="cd01277">
    <property type="entry name" value="HINT_subgroup"/>
    <property type="match status" value="1"/>
</dbReference>
<dbReference type="Pfam" id="PF01230">
    <property type="entry name" value="HIT"/>
    <property type="match status" value="1"/>
</dbReference>
<organism evidence="5 6">
    <name type="scientific">Tectimicrobiota bacterium</name>
    <dbReference type="NCBI Taxonomy" id="2528274"/>
    <lineage>
        <taxon>Bacteria</taxon>
        <taxon>Pseudomonadati</taxon>
        <taxon>Nitrospinota/Tectimicrobiota group</taxon>
        <taxon>Candidatus Tectimicrobiota</taxon>
    </lineage>
</organism>
<dbReference type="PRINTS" id="PR00332">
    <property type="entry name" value="HISTRIAD"/>
</dbReference>
<dbReference type="InterPro" id="IPR036265">
    <property type="entry name" value="HIT-like_sf"/>
</dbReference>
<evidence type="ECO:0000313" key="5">
    <source>
        <dbReference type="EMBL" id="MBI4596663.1"/>
    </source>
</evidence>
<feature type="domain" description="HIT" evidence="4">
    <location>
        <begin position="4"/>
        <end position="111"/>
    </location>
</feature>
<dbReference type="InterPro" id="IPR039384">
    <property type="entry name" value="HINT"/>
</dbReference>
<dbReference type="InterPro" id="IPR001310">
    <property type="entry name" value="Histidine_triad_HIT"/>
</dbReference>
<dbReference type="PANTHER" id="PTHR46648">
    <property type="entry name" value="HIT FAMILY PROTEIN 1"/>
    <property type="match status" value="1"/>
</dbReference>